<comment type="caution">
    <text evidence="2">The sequence shown here is derived from an EMBL/GenBank/DDBJ whole genome shotgun (WGS) entry which is preliminary data.</text>
</comment>
<dbReference type="Pfam" id="PF00496">
    <property type="entry name" value="SBP_bac_5"/>
    <property type="match status" value="1"/>
</dbReference>
<dbReference type="GO" id="GO:1904680">
    <property type="term" value="F:peptide transmembrane transporter activity"/>
    <property type="evidence" value="ECO:0007669"/>
    <property type="project" value="TreeGrafter"/>
</dbReference>
<evidence type="ECO:0000313" key="2">
    <source>
        <dbReference type="EMBL" id="GIN63146.1"/>
    </source>
</evidence>
<feature type="domain" description="Solute-binding protein family 5" evidence="1">
    <location>
        <begin position="85"/>
        <end position="430"/>
    </location>
</feature>
<dbReference type="AlphaFoldDB" id="A0A919WJE7"/>
<dbReference type="GO" id="GO:0042597">
    <property type="term" value="C:periplasmic space"/>
    <property type="evidence" value="ECO:0007669"/>
    <property type="project" value="UniProtKB-ARBA"/>
</dbReference>
<dbReference type="InterPro" id="IPR030678">
    <property type="entry name" value="Peptide/Ni-bd"/>
</dbReference>
<dbReference type="Gene3D" id="3.40.190.10">
    <property type="entry name" value="Periplasmic binding protein-like II"/>
    <property type="match status" value="1"/>
</dbReference>
<dbReference type="Gene3D" id="3.90.76.10">
    <property type="entry name" value="Dipeptide-binding Protein, Domain 1"/>
    <property type="match status" value="1"/>
</dbReference>
<organism evidence="2 3">
    <name type="scientific">Robertmurraya siralis</name>
    <dbReference type="NCBI Taxonomy" id="77777"/>
    <lineage>
        <taxon>Bacteria</taxon>
        <taxon>Bacillati</taxon>
        <taxon>Bacillota</taxon>
        <taxon>Bacilli</taxon>
        <taxon>Bacillales</taxon>
        <taxon>Bacillaceae</taxon>
        <taxon>Robertmurraya</taxon>
    </lineage>
</organism>
<accession>A0A919WJE7</accession>
<dbReference type="EMBL" id="BORC01000005">
    <property type="protein sequence ID" value="GIN63146.1"/>
    <property type="molecule type" value="Genomic_DNA"/>
</dbReference>
<evidence type="ECO:0000313" key="3">
    <source>
        <dbReference type="Proteomes" id="UP000682111"/>
    </source>
</evidence>
<evidence type="ECO:0000259" key="1">
    <source>
        <dbReference type="Pfam" id="PF00496"/>
    </source>
</evidence>
<dbReference type="PANTHER" id="PTHR30290">
    <property type="entry name" value="PERIPLASMIC BINDING COMPONENT OF ABC TRANSPORTER"/>
    <property type="match status" value="1"/>
</dbReference>
<proteinExistence type="predicted"/>
<gene>
    <name evidence="2" type="ORF">J27TS8_31390</name>
</gene>
<dbReference type="InterPro" id="IPR000914">
    <property type="entry name" value="SBP_5_dom"/>
</dbReference>
<dbReference type="PIRSF" id="PIRSF002741">
    <property type="entry name" value="MppA"/>
    <property type="match status" value="1"/>
</dbReference>
<dbReference type="SUPFAM" id="SSF53850">
    <property type="entry name" value="Periplasmic binding protein-like II"/>
    <property type="match status" value="1"/>
</dbReference>
<dbReference type="GO" id="GO:0043190">
    <property type="term" value="C:ATP-binding cassette (ABC) transporter complex"/>
    <property type="evidence" value="ECO:0007669"/>
    <property type="project" value="InterPro"/>
</dbReference>
<dbReference type="Proteomes" id="UP000682111">
    <property type="component" value="Unassembled WGS sequence"/>
</dbReference>
<dbReference type="CDD" id="cd08517">
    <property type="entry name" value="PBP2_NikA_DppA_OppA_like_13"/>
    <property type="match status" value="1"/>
</dbReference>
<dbReference type="GO" id="GO:0015833">
    <property type="term" value="P:peptide transport"/>
    <property type="evidence" value="ECO:0007669"/>
    <property type="project" value="TreeGrafter"/>
</dbReference>
<dbReference type="RefSeq" id="WP_212934054.1">
    <property type="nucleotide sequence ID" value="NZ_BORC01000005.1"/>
</dbReference>
<sequence length="529" mass="59040">MKKGLLLLISFVFFVGIIAGCSGGVSETQGNEGDSESGSSGGDTLIVGLAGDPQTFNPDARADDFLYPIAQNVFSRLVKLNNNQEIIPDLAEKWEFNDDGTEITFHLNENVKWHDGKDFTSADVKFTLDSIKNNNGYAVSNLKSMEEVSTPDDNTVVIKLSNPDATFFGYLAWYATFILPEHVYSGENWDSGTNIEPIGTGPFKFSEYTTSVNVTLERNNEYFGQVPYVDRLVFSIIPDPNTLVQAFYNGEVDIFGGSPPSSEIEKMKNDPNIEGESKVWPSRQYLVFNFEKEPFNQLEVRQAIAYALNNVEIVSKAQKGDGQVAEHFLSPVYNWAITNEYKIPEYNPEKAKELLEQAGYTPDKNGNYLNITFDVFESGSNADMGTVIKDQLRQVGINVELNILEYATWQQKVKDNADFEMSMLGGYQGPDVGSISPRISSEGSNNLSLYKNTELDELLVKGAQLVTEEERAPIYQDIQRILAEDLPIYPISEWVGYSPVHSYVKGDPSSDEAIQSTGFSEYNYVKIEK</sequence>
<name>A0A919WJE7_9BACI</name>
<keyword evidence="3" id="KW-1185">Reference proteome</keyword>
<protein>
    <submittedName>
        <fullName evidence="2">Peptide ABC transporter substrate-binding protein</fullName>
    </submittedName>
</protein>
<dbReference type="PROSITE" id="PS51257">
    <property type="entry name" value="PROKAR_LIPOPROTEIN"/>
    <property type="match status" value="1"/>
</dbReference>
<dbReference type="InterPro" id="IPR039424">
    <property type="entry name" value="SBP_5"/>
</dbReference>
<dbReference type="Gene3D" id="3.10.105.10">
    <property type="entry name" value="Dipeptide-binding Protein, Domain 3"/>
    <property type="match status" value="1"/>
</dbReference>
<reference evidence="2" key="1">
    <citation type="submission" date="2021-03" db="EMBL/GenBank/DDBJ databases">
        <title>Antimicrobial resistance genes in bacteria isolated from Japanese honey, and their potential for conferring macrolide and lincosamide resistance in the American foulbrood pathogen Paenibacillus larvae.</title>
        <authorList>
            <person name="Okamoto M."/>
            <person name="Kumagai M."/>
            <person name="Kanamori H."/>
            <person name="Takamatsu D."/>
        </authorList>
    </citation>
    <scope>NUCLEOTIDE SEQUENCE</scope>
    <source>
        <strain evidence="2">J27TS8</strain>
    </source>
</reference>